<organism evidence="8 9">
    <name type="scientific">Olivibacter domesticus</name>
    <name type="common">Pseudosphingobacterium domesticum</name>
    <dbReference type="NCBI Taxonomy" id="407022"/>
    <lineage>
        <taxon>Bacteria</taxon>
        <taxon>Pseudomonadati</taxon>
        <taxon>Bacteroidota</taxon>
        <taxon>Sphingobacteriia</taxon>
        <taxon>Sphingobacteriales</taxon>
        <taxon>Sphingobacteriaceae</taxon>
        <taxon>Olivibacter</taxon>
    </lineage>
</organism>
<dbReference type="STRING" id="407022.SAMN05661044_03886"/>
<accession>A0A1H7UP99</accession>
<keyword evidence="4 7" id="KW-0812">Transmembrane</keyword>
<dbReference type="RefSeq" id="WP_093328192.1">
    <property type="nucleotide sequence ID" value="NZ_FOAF01000006.1"/>
</dbReference>
<feature type="transmembrane region" description="Helical" evidence="7">
    <location>
        <begin position="117"/>
        <end position="137"/>
    </location>
</feature>
<proteinExistence type="inferred from homology"/>
<comment type="subcellular location">
    <subcellularLocation>
        <location evidence="1">Cell membrane</location>
        <topology evidence="1">Multi-pass membrane protein</topology>
    </subcellularLocation>
</comment>
<evidence type="ECO:0000256" key="5">
    <source>
        <dbReference type="ARBA" id="ARBA00022989"/>
    </source>
</evidence>
<feature type="transmembrane region" description="Helical" evidence="7">
    <location>
        <begin position="442"/>
        <end position="465"/>
    </location>
</feature>
<keyword evidence="5 7" id="KW-1133">Transmembrane helix</keyword>
<evidence type="ECO:0000256" key="3">
    <source>
        <dbReference type="ARBA" id="ARBA00022475"/>
    </source>
</evidence>
<dbReference type="Pfam" id="PF13440">
    <property type="entry name" value="Polysacc_synt_3"/>
    <property type="match status" value="1"/>
</dbReference>
<sequence length="481" mass="54147">MDNSKKLVVTGVFWTGVQMVVNQGFGFIIRLVLARILFPEEFGVVGMATVFTGFVQVFNDIGIGAALIQKKSTDLRDEHFHTSFWTGVVWSICLYTVISLLVAPLAAMFYKEPVLKSLIPIISLGVLSSPINLVNRAQLTKMMNFKKIAFIDNTSNIISGCLALILAFMGAGVWSLAFNSVASIVVAIPLYFRATGWTPKFIWDRQAFKDIFGFGLYTTATNVINYLINNIDYLLIGKLLSAQLLGAYTFAFVLTDTFRGRLMAVVNNVMYPFYGRKQSEPEELKKYYLKVVNYNSLIIYPIMTFMFTFAEPLILTFFGSKWIDSVEPLRLLSVSVMFHMMVNSNTALIRGMGRPGLEMKLQLVKAFIFVPTLVMGIYFYGIIGAAWAVMINKAIAVVIAQYTFNRLLHLKVSTTEFLIAVKNPWIASILAFIISYTCYKYVGVNFFLAGATLLISYGLFIWLLMENELKFMVLQLKGLKK</sequence>
<feature type="transmembrane region" description="Helical" evidence="7">
    <location>
        <begin position="45"/>
        <end position="68"/>
    </location>
</feature>
<dbReference type="PANTHER" id="PTHR30250:SF10">
    <property type="entry name" value="LIPOPOLYSACCHARIDE BIOSYNTHESIS PROTEIN WZXC"/>
    <property type="match status" value="1"/>
</dbReference>
<evidence type="ECO:0000256" key="1">
    <source>
        <dbReference type="ARBA" id="ARBA00004651"/>
    </source>
</evidence>
<evidence type="ECO:0000256" key="7">
    <source>
        <dbReference type="SAM" id="Phobius"/>
    </source>
</evidence>
<dbReference type="InterPro" id="IPR050833">
    <property type="entry name" value="Poly_Biosynth_Transport"/>
</dbReference>
<feature type="transmembrane region" description="Helical" evidence="7">
    <location>
        <begin position="297"/>
        <end position="319"/>
    </location>
</feature>
<name>A0A1H7UP99_OLID1</name>
<feature type="transmembrane region" description="Helical" evidence="7">
    <location>
        <begin position="157"/>
        <end position="190"/>
    </location>
</feature>
<feature type="transmembrane region" description="Helical" evidence="7">
    <location>
        <begin position="361"/>
        <end position="380"/>
    </location>
</feature>
<feature type="transmembrane region" description="Helical" evidence="7">
    <location>
        <begin position="12"/>
        <end position="33"/>
    </location>
</feature>
<feature type="transmembrane region" description="Helical" evidence="7">
    <location>
        <begin position="88"/>
        <end position="110"/>
    </location>
</feature>
<dbReference type="CDD" id="cd13127">
    <property type="entry name" value="MATE_tuaB_like"/>
    <property type="match status" value="1"/>
</dbReference>
<keyword evidence="9" id="KW-1185">Reference proteome</keyword>
<dbReference type="EMBL" id="FOAF01000006">
    <property type="protein sequence ID" value="SEL98783.1"/>
    <property type="molecule type" value="Genomic_DNA"/>
</dbReference>
<feature type="transmembrane region" description="Helical" evidence="7">
    <location>
        <begin position="234"/>
        <end position="254"/>
    </location>
</feature>
<dbReference type="PANTHER" id="PTHR30250">
    <property type="entry name" value="PST FAMILY PREDICTED COLANIC ACID TRANSPORTER"/>
    <property type="match status" value="1"/>
</dbReference>
<reference evidence="9" key="1">
    <citation type="submission" date="2016-10" db="EMBL/GenBank/DDBJ databases">
        <authorList>
            <person name="Varghese N."/>
            <person name="Submissions S."/>
        </authorList>
    </citation>
    <scope>NUCLEOTIDE SEQUENCE [LARGE SCALE GENOMIC DNA]</scope>
    <source>
        <strain evidence="9">DSM 18733</strain>
    </source>
</reference>
<protein>
    <submittedName>
        <fullName evidence="8">Membrane protein involved in the export of O-antigen and teichoic acid</fullName>
    </submittedName>
</protein>
<keyword evidence="6 7" id="KW-0472">Membrane</keyword>
<dbReference type="GO" id="GO:0005886">
    <property type="term" value="C:plasma membrane"/>
    <property type="evidence" value="ECO:0007669"/>
    <property type="project" value="UniProtKB-SubCell"/>
</dbReference>
<dbReference type="Proteomes" id="UP000199421">
    <property type="component" value="Unassembled WGS sequence"/>
</dbReference>
<comment type="similarity">
    <text evidence="2">Belongs to the polysaccharide synthase family.</text>
</comment>
<evidence type="ECO:0000256" key="2">
    <source>
        <dbReference type="ARBA" id="ARBA00007430"/>
    </source>
</evidence>
<dbReference type="OrthoDB" id="9770347at2"/>
<evidence type="ECO:0000313" key="8">
    <source>
        <dbReference type="EMBL" id="SEL98783.1"/>
    </source>
</evidence>
<evidence type="ECO:0000256" key="4">
    <source>
        <dbReference type="ARBA" id="ARBA00022692"/>
    </source>
</evidence>
<keyword evidence="3" id="KW-1003">Cell membrane</keyword>
<evidence type="ECO:0000256" key="6">
    <source>
        <dbReference type="ARBA" id="ARBA00023136"/>
    </source>
</evidence>
<dbReference type="AlphaFoldDB" id="A0A1H7UP99"/>
<feature type="transmembrane region" description="Helical" evidence="7">
    <location>
        <begin position="331"/>
        <end position="349"/>
    </location>
</feature>
<evidence type="ECO:0000313" key="9">
    <source>
        <dbReference type="Proteomes" id="UP000199421"/>
    </source>
</evidence>
<gene>
    <name evidence="8" type="ORF">SAMN05661044_03886</name>
</gene>
<feature type="transmembrane region" description="Helical" evidence="7">
    <location>
        <begin position="211"/>
        <end position="228"/>
    </location>
</feature>